<dbReference type="PANTHER" id="PTHR43214:SF41">
    <property type="entry name" value="NITRATE_NITRITE RESPONSE REGULATOR PROTEIN NARP"/>
    <property type="match status" value="1"/>
</dbReference>
<dbReference type="Proteomes" id="UP000050342">
    <property type="component" value="Unassembled WGS sequence"/>
</dbReference>
<feature type="modified residue" description="4-aspartylphosphate" evidence="5">
    <location>
        <position position="53"/>
    </location>
</feature>
<evidence type="ECO:0000256" key="4">
    <source>
        <dbReference type="ARBA" id="ARBA00023163"/>
    </source>
</evidence>
<dbReference type="InterPro" id="IPR016032">
    <property type="entry name" value="Sig_transdc_resp-reg_C-effctor"/>
</dbReference>
<dbReference type="SUPFAM" id="SSF46894">
    <property type="entry name" value="C-terminal effector domain of the bipartite response regulators"/>
    <property type="match status" value="1"/>
</dbReference>
<proteinExistence type="predicted"/>
<dbReference type="InterPro" id="IPR058245">
    <property type="entry name" value="NreC/VraR/RcsB-like_REC"/>
</dbReference>
<dbReference type="STRING" id="1563157.AQS70_15220"/>
<evidence type="ECO:0000259" key="6">
    <source>
        <dbReference type="PROSITE" id="PS50043"/>
    </source>
</evidence>
<comment type="caution">
    <text evidence="8">The sequence shown here is derived from an EMBL/GenBank/DDBJ whole genome shotgun (WGS) entry which is preliminary data.</text>
</comment>
<name>A0A0Q0SLE2_9PSED</name>
<dbReference type="PROSITE" id="PS50110">
    <property type="entry name" value="RESPONSE_REGULATORY"/>
    <property type="match status" value="1"/>
</dbReference>
<sequence>MRKALIVDDHPFIRRIVRLILEKANFQIAGETDNGATALDLARSHVPHLIVLDLSMPKLDGLEVLKRLSILGLPIKVLVLTSKGSTFFADRCIRAGAIGFIEKTEDVDALSNAINHVMSGRIYLNDSEADVSSSDEDNKSDLQLIETLSDREFLTLQYLVSGLSNKKISEVMLLSEKTVSTYKTRLLNKLNIKSVVYLADFAKRNNLVE</sequence>
<keyword evidence="9" id="KW-1185">Reference proteome</keyword>
<dbReference type="GO" id="GO:0003677">
    <property type="term" value="F:DNA binding"/>
    <property type="evidence" value="ECO:0007669"/>
    <property type="project" value="UniProtKB-KW"/>
</dbReference>
<dbReference type="PROSITE" id="PS00622">
    <property type="entry name" value="HTH_LUXR_1"/>
    <property type="match status" value="1"/>
</dbReference>
<dbReference type="GO" id="GO:0006355">
    <property type="term" value="P:regulation of DNA-templated transcription"/>
    <property type="evidence" value="ECO:0007669"/>
    <property type="project" value="InterPro"/>
</dbReference>
<feature type="domain" description="Response regulatory" evidence="7">
    <location>
        <begin position="3"/>
        <end position="118"/>
    </location>
</feature>
<evidence type="ECO:0000313" key="8">
    <source>
        <dbReference type="EMBL" id="KQB52242.1"/>
    </source>
</evidence>
<dbReference type="RefSeq" id="WP_055104251.1">
    <property type="nucleotide sequence ID" value="NZ_LLWH01000204.1"/>
</dbReference>
<keyword evidence="3" id="KW-0238">DNA-binding</keyword>
<dbReference type="OrthoDB" id="5593303at2"/>
<dbReference type="SUPFAM" id="SSF52172">
    <property type="entry name" value="CheY-like"/>
    <property type="match status" value="1"/>
</dbReference>
<feature type="domain" description="HTH luxR-type" evidence="6">
    <location>
        <begin position="141"/>
        <end position="206"/>
    </location>
</feature>
<evidence type="ECO:0000313" key="9">
    <source>
        <dbReference type="Proteomes" id="UP000050342"/>
    </source>
</evidence>
<gene>
    <name evidence="8" type="ORF">AQS70_15220</name>
</gene>
<organism evidence="8 9">
    <name type="scientific">Pseudomonas endophytica</name>
    <dbReference type="NCBI Taxonomy" id="1563157"/>
    <lineage>
        <taxon>Bacteria</taxon>
        <taxon>Pseudomonadati</taxon>
        <taxon>Pseudomonadota</taxon>
        <taxon>Gammaproteobacteria</taxon>
        <taxon>Pseudomonadales</taxon>
        <taxon>Pseudomonadaceae</taxon>
        <taxon>Pseudomonas</taxon>
    </lineage>
</organism>
<dbReference type="CDD" id="cd06170">
    <property type="entry name" value="LuxR_C_like"/>
    <property type="match status" value="1"/>
</dbReference>
<dbReference type="PRINTS" id="PR00038">
    <property type="entry name" value="HTHLUXR"/>
</dbReference>
<dbReference type="AlphaFoldDB" id="A0A0Q0SLE2"/>
<keyword evidence="1 5" id="KW-0597">Phosphoprotein</keyword>
<evidence type="ECO:0000256" key="1">
    <source>
        <dbReference type="ARBA" id="ARBA00022553"/>
    </source>
</evidence>
<keyword evidence="2" id="KW-0805">Transcription regulation</keyword>
<dbReference type="InterPro" id="IPR011006">
    <property type="entry name" value="CheY-like_superfamily"/>
</dbReference>
<accession>A0A0Q0SLE2</accession>
<protein>
    <submittedName>
        <fullName evidence="8">LuxR family transcriptional regulator</fullName>
    </submittedName>
</protein>
<dbReference type="Pfam" id="PF00072">
    <property type="entry name" value="Response_reg"/>
    <property type="match status" value="1"/>
</dbReference>
<keyword evidence="4" id="KW-0804">Transcription</keyword>
<dbReference type="GO" id="GO:0000160">
    <property type="term" value="P:phosphorelay signal transduction system"/>
    <property type="evidence" value="ECO:0007669"/>
    <property type="project" value="InterPro"/>
</dbReference>
<dbReference type="PANTHER" id="PTHR43214">
    <property type="entry name" value="TWO-COMPONENT RESPONSE REGULATOR"/>
    <property type="match status" value="1"/>
</dbReference>
<dbReference type="EMBL" id="LLWH01000204">
    <property type="protein sequence ID" value="KQB52242.1"/>
    <property type="molecule type" value="Genomic_DNA"/>
</dbReference>
<dbReference type="Pfam" id="PF00196">
    <property type="entry name" value="GerE"/>
    <property type="match status" value="1"/>
</dbReference>
<evidence type="ECO:0000256" key="5">
    <source>
        <dbReference type="PROSITE-ProRule" id="PRU00169"/>
    </source>
</evidence>
<reference evidence="8 9" key="1">
    <citation type="submission" date="2015-10" db="EMBL/GenBank/DDBJ databases">
        <title>Pseudomonas helleri sp. nov. and Pseudomonas weihenstephanensis sp. nov., isolated from raw cows milk.</title>
        <authorList>
            <person name="Von Neubeck M."/>
            <person name="Huptas C."/>
            <person name="Wenning M."/>
            <person name="Scherer S."/>
        </authorList>
    </citation>
    <scope>NUCLEOTIDE SEQUENCE [LARGE SCALE GENOMIC DNA]</scope>
    <source>
        <strain evidence="8 9">BSTT44</strain>
    </source>
</reference>
<evidence type="ECO:0000256" key="2">
    <source>
        <dbReference type="ARBA" id="ARBA00023015"/>
    </source>
</evidence>
<dbReference type="PROSITE" id="PS50043">
    <property type="entry name" value="HTH_LUXR_2"/>
    <property type="match status" value="1"/>
</dbReference>
<dbReference type="SMART" id="SM00421">
    <property type="entry name" value="HTH_LUXR"/>
    <property type="match status" value="1"/>
</dbReference>
<dbReference type="InterPro" id="IPR039420">
    <property type="entry name" value="WalR-like"/>
</dbReference>
<dbReference type="InterPro" id="IPR000792">
    <property type="entry name" value="Tscrpt_reg_LuxR_C"/>
</dbReference>
<dbReference type="CDD" id="cd17535">
    <property type="entry name" value="REC_NarL-like"/>
    <property type="match status" value="1"/>
</dbReference>
<dbReference type="SMART" id="SM00448">
    <property type="entry name" value="REC"/>
    <property type="match status" value="1"/>
</dbReference>
<dbReference type="Gene3D" id="3.40.50.2300">
    <property type="match status" value="1"/>
</dbReference>
<evidence type="ECO:0000256" key="3">
    <source>
        <dbReference type="ARBA" id="ARBA00023125"/>
    </source>
</evidence>
<evidence type="ECO:0000259" key="7">
    <source>
        <dbReference type="PROSITE" id="PS50110"/>
    </source>
</evidence>
<dbReference type="InterPro" id="IPR001789">
    <property type="entry name" value="Sig_transdc_resp-reg_receiver"/>
</dbReference>